<evidence type="ECO:0000256" key="10">
    <source>
        <dbReference type="PIRSR" id="PIRSR000350-2"/>
    </source>
</evidence>
<feature type="binding site" evidence="11">
    <location>
        <begin position="180"/>
        <end position="187"/>
    </location>
    <ligand>
        <name>NAD(+)</name>
        <dbReference type="ChEBI" id="CHEBI:57540"/>
    </ligand>
</feature>
<protein>
    <recommendedName>
        <fullName evidence="8">Dihydrolipoamide dehydrogenase</fullName>
    </recommendedName>
</protein>
<dbReference type="EMBL" id="CAJNOQ010006333">
    <property type="protein sequence ID" value="CAF1131396.1"/>
    <property type="molecule type" value="Genomic_DNA"/>
</dbReference>
<dbReference type="InterPro" id="IPR004099">
    <property type="entry name" value="Pyr_nucl-diS_OxRdtase_dimer"/>
</dbReference>
<feature type="disulfide bond" description="Redox-active" evidence="12">
    <location>
        <begin position="43"/>
        <end position="48"/>
    </location>
</feature>
<dbReference type="GO" id="GO:0050660">
    <property type="term" value="F:flavin adenine dinucleotide binding"/>
    <property type="evidence" value="ECO:0007669"/>
    <property type="project" value="TreeGrafter"/>
</dbReference>
<accession>A0A814RF11</accession>
<evidence type="ECO:0000256" key="5">
    <source>
        <dbReference type="ARBA" id="ARBA00023002"/>
    </source>
</evidence>
<keyword evidence="11" id="KW-0520">NAD</keyword>
<sequence length="475" mass="52986">MEKYDAIIIGFGKGGKTLAPFFAKQGLKVAMIEESKQMYGGTCINIGCIPSKSLEYYAKKSKQQKFQTYEEQDRFFQESIGKKDALTAKLRTKNYDNLNTQKNIKIYNGHASFVSKNLIEIDSENGRVTERIQGDKIFINTGALPLIPSNICGIKESKCIYTSKTIMELKKLPKTLVIIGAGYIGLEFASIFSDFGSKVTLFEASNTFLSREDEDISKAIYDIFIKKGINIIMNAKTQSIEDNRTVCGRSTGGAKVTYTNSQKESITIQADAILVAVGRSPNVCSLGLENAGVKVTKPKNYIQVNEKLETTTRNIWALGDVNGGPQHTYISLDDYRIIRDQLTLTDGSTAKKQQPITTANRRYVPYTVYMDPELSRVGLTEKEAISSGYKIKIFKKPTMSVPRAHQLEELDGLLKVIIDTQTNLILGAALYCVYSSEVINIIRLAMVTNQEYTVLRDSIYTHPTMAEMLNDLLSD</sequence>
<proteinExistence type="inferred from homology"/>
<evidence type="ECO:0000313" key="18">
    <source>
        <dbReference type="Proteomes" id="UP000663829"/>
    </source>
</evidence>
<dbReference type="GO" id="GO:0004148">
    <property type="term" value="F:dihydrolipoyl dehydrogenase (NADH) activity"/>
    <property type="evidence" value="ECO:0007669"/>
    <property type="project" value="UniProtKB-EC"/>
</dbReference>
<dbReference type="SUPFAM" id="SSF51905">
    <property type="entry name" value="FAD/NAD(P)-binding domain"/>
    <property type="match status" value="1"/>
</dbReference>
<keyword evidence="3 11" id="KW-0274">FAD</keyword>
<feature type="domain" description="Pyridine nucleotide-disulphide oxidoreductase dimerisation" evidence="14">
    <location>
        <begin position="364"/>
        <end position="471"/>
    </location>
</feature>
<comment type="caution">
    <text evidence="16">The sequence shown here is derived from an EMBL/GenBank/DDBJ whole genome shotgun (WGS) entry which is preliminary data.</text>
</comment>
<dbReference type="FunFam" id="3.30.390.30:FF:000001">
    <property type="entry name" value="Dihydrolipoyl dehydrogenase"/>
    <property type="match status" value="1"/>
</dbReference>
<feature type="binding site" evidence="11">
    <location>
        <position position="278"/>
    </location>
    <ligand>
        <name>NAD(+)</name>
        <dbReference type="ChEBI" id="CHEBI:57540"/>
    </ligand>
</feature>
<dbReference type="GO" id="GO:0003955">
    <property type="term" value="F:NAD(P)H dehydrogenase (quinone) activity"/>
    <property type="evidence" value="ECO:0007669"/>
    <property type="project" value="TreeGrafter"/>
</dbReference>
<dbReference type="Pfam" id="PF07992">
    <property type="entry name" value="Pyr_redox_2"/>
    <property type="match status" value="1"/>
</dbReference>
<dbReference type="Pfam" id="PF02852">
    <property type="entry name" value="Pyr_redox_dim"/>
    <property type="match status" value="1"/>
</dbReference>
<dbReference type="Proteomes" id="UP000681722">
    <property type="component" value="Unassembled WGS sequence"/>
</dbReference>
<name>A0A814RF11_9BILA</name>
<dbReference type="Proteomes" id="UP000663829">
    <property type="component" value="Unassembled WGS sequence"/>
</dbReference>
<dbReference type="InterPro" id="IPR023753">
    <property type="entry name" value="FAD/NAD-binding_dom"/>
</dbReference>
<keyword evidence="6" id="KW-1015">Disulfide bond</keyword>
<comment type="catalytic activity">
    <reaction evidence="9">
        <text>N(6)-[(R)-dihydrolipoyl]-L-lysyl-[protein] + NAD(+) = N(6)-[(R)-lipoyl]-L-lysyl-[protein] + NADH + H(+)</text>
        <dbReference type="Rhea" id="RHEA:15045"/>
        <dbReference type="Rhea" id="RHEA-COMP:10474"/>
        <dbReference type="Rhea" id="RHEA-COMP:10475"/>
        <dbReference type="ChEBI" id="CHEBI:15378"/>
        <dbReference type="ChEBI" id="CHEBI:57540"/>
        <dbReference type="ChEBI" id="CHEBI:57945"/>
        <dbReference type="ChEBI" id="CHEBI:83099"/>
        <dbReference type="ChEBI" id="CHEBI:83100"/>
        <dbReference type="EC" id="1.8.1.4"/>
    </reaction>
</comment>
<evidence type="ECO:0000256" key="3">
    <source>
        <dbReference type="ARBA" id="ARBA00022827"/>
    </source>
</evidence>
<keyword evidence="7 13" id="KW-0676">Redox-active center</keyword>
<dbReference type="EMBL" id="CAJOBC010006333">
    <property type="protein sequence ID" value="CAF3895145.1"/>
    <property type="molecule type" value="Genomic_DNA"/>
</dbReference>
<feature type="binding site" evidence="11">
    <location>
        <position position="203"/>
    </location>
    <ligand>
        <name>NAD(+)</name>
        <dbReference type="ChEBI" id="CHEBI:57540"/>
    </ligand>
</feature>
<evidence type="ECO:0000256" key="1">
    <source>
        <dbReference type="ARBA" id="ARBA00007532"/>
    </source>
</evidence>
<dbReference type="Gene3D" id="3.50.50.60">
    <property type="entry name" value="FAD/NAD(P)-binding domain"/>
    <property type="match status" value="2"/>
</dbReference>
<keyword evidence="11" id="KW-0547">Nucleotide-binding</keyword>
<dbReference type="SUPFAM" id="SSF55424">
    <property type="entry name" value="FAD/NAD-linked reductases, dimerisation (C-terminal) domain"/>
    <property type="match status" value="1"/>
</dbReference>
<feature type="binding site" evidence="11">
    <location>
        <position position="52"/>
    </location>
    <ligand>
        <name>FAD</name>
        <dbReference type="ChEBI" id="CHEBI:57692"/>
    </ligand>
</feature>
<dbReference type="AlphaFoldDB" id="A0A814RF11"/>
<reference evidence="16" key="1">
    <citation type="submission" date="2021-02" db="EMBL/GenBank/DDBJ databases">
        <authorList>
            <person name="Nowell W R."/>
        </authorList>
    </citation>
    <scope>NUCLEOTIDE SEQUENCE</scope>
</reference>
<evidence type="ECO:0000256" key="4">
    <source>
        <dbReference type="ARBA" id="ARBA00022857"/>
    </source>
</evidence>
<feature type="domain" description="FAD/NAD(P)-binding" evidence="15">
    <location>
        <begin position="4"/>
        <end position="330"/>
    </location>
</feature>
<evidence type="ECO:0000256" key="6">
    <source>
        <dbReference type="ARBA" id="ARBA00023157"/>
    </source>
</evidence>
<dbReference type="InterPro" id="IPR012999">
    <property type="entry name" value="Pyr_OxRdtase_I_AS"/>
</dbReference>
<keyword evidence="2 13" id="KW-0285">Flavoprotein</keyword>
<evidence type="ECO:0000313" key="17">
    <source>
        <dbReference type="EMBL" id="CAF3895145.1"/>
    </source>
</evidence>
<evidence type="ECO:0000256" key="9">
    <source>
        <dbReference type="ARBA" id="ARBA00049187"/>
    </source>
</evidence>
<dbReference type="PANTHER" id="PTHR43014">
    <property type="entry name" value="MERCURIC REDUCTASE"/>
    <property type="match status" value="1"/>
</dbReference>
<dbReference type="InterPro" id="IPR001100">
    <property type="entry name" value="Pyr_nuc-diS_OxRdtase"/>
</dbReference>
<evidence type="ECO:0000256" key="11">
    <source>
        <dbReference type="PIRSR" id="PIRSR000350-3"/>
    </source>
</evidence>
<dbReference type="OrthoDB" id="361797at2759"/>
<dbReference type="PANTHER" id="PTHR43014:SF4">
    <property type="entry name" value="PYRIDINE NUCLEOTIDE-DISULFIDE OXIDOREDUCTASE RCLA-RELATED"/>
    <property type="match status" value="1"/>
</dbReference>
<comment type="cofactor">
    <cofactor evidence="11">
        <name>FAD</name>
        <dbReference type="ChEBI" id="CHEBI:57692"/>
    </cofactor>
    <text evidence="11">Binds 1 FAD per subunit.</text>
</comment>
<evidence type="ECO:0000259" key="15">
    <source>
        <dbReference type="Pfam" id="PF07992"/>
    </source>
</evidence>
<keyword evidence="4" id="KW-0521">NADP</keyword>
<comment type="similarity">
    <text evidence="1 13">Belongs to the class-I pyridine nucleotide-disulfide oxidoreductase family.</text>
</comment>
<keyword evidence="18" id="KW-1185">Reference proteome</keyword>
<dbReference type="PROSITE" id="PS00076">
    <property type="entry name" value="PYRIDINE_REDOX_1"/>
    <property type="match status" value="1"/>
</dbReference>
<evidence type="ECO:0000259" key="14">
    <source>
        <dbReference type="Pfam" id="PF02852"/>
    </source>
</evidence>
<dbReference type="PIRSF" id="PIRSF000350">
    <property type="entry name" value="Mercury_reductase_MerA"/>
    <property type="match status" value="1"/>
</dbReference>
<evidence type="ECO:0000256" key="8">
    <source>
        <dbReference type="ARBA" id="ARBA00031281"/>
    </source>
</evidence>
<evidence type="ECO:0000256" key="2">
    <source>
        <dbReference type="ARBA" id="ARBA00022630"/>
    </source>
</evidence>
<gene>
    <name evidence="16" type="ORF">GPM918_LOCUS20212</name>
    <name evidence="17" type="ORF">SRO942_LOCUS20209</name>
</gene>
<dbReference type="Gene3D" id="3.30.390.30">
    <property type="match status" value="1"/>
</dbReference>
<feature type="binding site" evidence="11">
    <location>
        <position position="320"/>
    </location>
    <ligand>
        <name>FAD</name>
        <dbReference type="ChEBI" id="CHEBI:57692"/>
    </ligand>
</feature>
<evidence type="ECO:0000256" key="12">
    <source>
        <dbReference type="PIRSR" id="PIRSR000350-4"/>
    </source>
</evidence>
<organism evidence="16 18">
    <name type="scientific">Didymodactylos carnosus</name>
    <dbReference type="NCBI Taxonomy" id="1234261"/>
    <lineage>
        <taxon>Eukaryota</taxon>
        <taxon>Metazoa</taxon>
        <taxon>Spiralia</taxon>
        <taxon>Gnathifera</taxon>
        <taxon>Rotifera</taxon>
        <taxon>Eurotatoria</taxon>
        <taxon>Bdelloidea</taxon>
        <taxon>Philodinida</taxon>
        <taxon>Philodinidae</taxon>
        <taxon>Didymodactylos</taxon>
    </lineage>
</organism>
<evidence type="ECO:0000313" key="16">
    <source>
        <dbReference type="EMBL" id="CAF1131396.1"/>
    </source>
</evidence>
<feature type="active site" description="Proton acceptor" evidence="10">
    <location>
        <position position="462"/>
    </location>
</feature>
<dbReference type="InterPro" id="IPR016156">
    <property type="entry name" value="FAD/NAD-linked_Rdtase_dimer_sf"/>
</dbReference>
<dbReference type="InterPro" id="IPR036188">
    <property type="entry name" value="FAD/NAD-bd_sf"/>
</dbReference>
<evidence type="ECO:0000256" key="13">
    <source>
        <dbReference type="RuleBase" id="RU003691"/>
    </source>
</evidence>
<evidence type="ECO:0000256" key="7">
    <source>
        <dbReference type="ARBA" id="ARBA00023284"/>
    </source>
</evidence>
<keyword evidence="5 13" id="KW-0560">Oxidoreductase</keyword>
<dbReference type="PRINTS" id="PR00368">
    <property type="entry name" value="FADPNR"/>
</dbReference>
<dbReference type="PRINTS" id="PR00411">
    <property type="entry name" value="PNDRDTASEI"/>
</dbReference>